<evidence type="ECO:0000313" key="1">
    <source>
        <dbReference type="EMBL" id="MCS4281108.1"/>
    </source>
</evidence>
<evidence type="ECO:0000313" key="2">
    <source>
        <dbReference type="Proteomes" id="UP001320691"/>
    </source>
</evidence>
<comment type="caution">
    <text evidence="1">The sequence shown here is derived from an EMBL/GenBank/DDBJ whole genome shotgun (WGS) entry which is preliminary data.</text>
</comment>
<dbReference type="RefSeq" id="WP_259261667.1">
    <property type="nucleotide sequence ID" value="NZ_JANUEK010000008.1"/>
</dbReference>
<name>A0AAW5PKZ1_9GAMM</name>
<sequence>MAYKKTVVAFLDVLGTKENKDFDSKLRIHKAFHESMKEYQARDRPEASYFRKVHTFSDCAYIFHGTRSGDSNDSTSEDHLVQTALFNTSLTTLRLLSEGFLVRGGVSLSDAYQDDLGFFGPAVEEAYELESKRAIFPRIILAHELGKRAKEFSEAAHKALLSETNPSLCGLPQRSFLPKLVHHSDDGYYVNPLYLLEMESLVILGGKEYTHASLTASILRSIEINLERQSSDSPVRVKLEWMKEFTARSRSSLLGNSQSIAVERLP</sequence>
<gene>
    <name evidence="1" type="ORF">M2412_003124</name>
</gene>
<protein>
    <recommendedName>
        <fullName evidence="3">Guanylate cyclase domain-containing protein</fullName>
    </recommendedName>
</protein>
<dbReference type="Proteomes" id="UP001320691">
    <property type="component" value="Unassembled WGS sequence"/>
</dbReference>
<dbReference type="AlphaFoldDB" id="A0AAW5PKZ1"/>
<evidence type="ECO:0008006" key="3">
    <source>
        <dbReference type="Google" id="ProtNLM"/>
    </source>
</evidence>
<accession>A0AAW5PKZ1</accession>
<proteinExistence type="predicted"/>
<reference evidence="1" key="1">
    <citation type="submission" date="2022-08" db="EMBL/GenBank/DDBJ databases">
        <title>Genomic analyses of the natural microbiome of Caenorhabditis elegans.</title>
        <authorList>
            <person name="Samuel B."/>
        </authorList>
    </citation>
    <scope>NUCLEOTIDE SEQUENCE</scope>
    <source>
        <strain evidence="1">BIGb0277</strain>
    </source>
</reference>
<dbReference type="EMBL" id="JANUEK010000008">
    <property type="protein sequence ID" value="MCS4281108.1"/>
    <property type="molecule type" value="Genomic_DNA"/>
</dbReference>
<organism evidence="1 2">
    <name type="scientific">Stenotrophomonas rhizophila</name>
    <dbReference type="NCBI Taxonomy" id="216778"/>
    <lineage>
        <taxon>Bacteria</taxon>
        <taxon>Pseudomonadati</taxon>
        <taxon>Pseudomonadota</taxon>
        <taxon>Gammaproteobacteria</taxon>
        <taxon>Lysobacterales</taxon>
        <taxon>Lysobacteraceae</taxon>
        <taxon>Stenotrophomonas</taxon>
    </lineage>
</organism>